<name>A0ABP7J4Y6_9ACTN</name>
<feature type="transmembrane region" description="Helical" evidence="1">
    <location>
        <begin position="12"/>
        <end position="30"/>
    </location>
</feature>
<dbReference type="PANTHER" id="PTHR33371">
    <property type="entry name" value="INTERMEMBRANE PHOSPHOLIPID TRANSPORT SYSTEM BINDING PROTEIN MLAD-RELATED"/>
    <property type="match status" value="1"/>
</dbReference>
<accession>A0ABP7J4Y6</accession>
<evidence type="ECO:0000256" key="1">
    <source>
        <dbReference type="SAM" id="Phobius"/>
    </source>
</evidence>
<keyword evidence="1" id="KW-0812">Transmembrane</keyword>
<dbReference type="Proteomes" id="UP001501821">
    <property type="component" value="Unassembled WGS sequence"/>
</dbReference>
<reference evidence="5" key="1">
    <citation type="journal article" date="2019" name="Int. J. Syst. Evol. Microbiol.">
        <title>The Global Catalogue of Microorganisms (GCM) 10K type strain sequencing project: providing services to taxonomists for standard genome sequencing and annotation.</title>
        <authorList>
            <consortium name="The Broad Institute Genomics Platform"/>
            <consortium name="The Broad Institute Genome Sequencing Center for Infectious Disease"/>
            <person name="Wu L."/>
            <person name="Ma J."/>
        </authorList>
    </citation>
    <scope>NUCLEOTIDE SEQUENCE [LARGE SCALE GENOMIC DNA]</scope>
    <source>
        <strain evidence="5">JCM 16953</strain>
    </source>
</reference>
<protein>
    <recommendedName>
        <fullName evidence="6">MCE family protein</fullName>
    </recommendedName>
</protein>
<dbReference type="NCBIfam" id="TIGR00996">
    <property type="entry name" value="Mtu_fam_mce"/>
    <property type="match status" value="1"/>
</dbReference>
<gene>
    <name evidence="4" type="ORF">GCM10022242_38740</name>
</gene>
<keyword evidence="5" id="KW-1185">Reference proteome</keyword>
<sequence>MAKTLWSRIDRRVVIVILVLLVVGVGVNILRSPQKMMTVTAHFPRAVAVYKGTDVRILGVTVGQVTAVEPEGNSVRVEMEYDADYKVPKDAKAVIVTPTLVADRYVQLTPVYTDGAVMADGADIALPETGVPVELDRIYSSLLSLTQALGPNGINKDGTLNHVLQAGRKALEGQGTAGNEMIQQLSQAAQTFGEGAGPLFDTVTQLASFTETLAGNDKLVRAFMKDLAGVSRMLAAESSDLKGAVASVARAVGSVQSFVHDNRDALAHNIKQLTTVMTTISSESGNLDTALRIAPVALGNLALGQDPTTHTQNSRVDIAGNIWGLDGIICSVIMQKPGMPLALKNAACNLIKRILRPILDKLPNIPPEYDQYLPKGQVKDTRNGFTLPESGADVTYSTVDDPSLTSMLGGTP</sequence>
<feature type="domain" description="Mce/MlaD" evidence="2">
    <location>
        <begin position="38"/>
        <end position="110"/>
    </location>
</feature>
<evidence type="ECO:0000313" key="4">
    <source>
        <dbReference type="EMBL" id="GAA3833889.1"/>
    </source>
</evidence>
<dbReference type="Pfam" id="PF02470">
    <property type="entry name" value="MlaD"/>
    <property type="match status" value="1"/>
</dbReference>
<evidence type="ECO:0000259" key="3">
    <source>
        <dbReference type="Pfam" id="PF11887"/>
    </source>
</evidence>
<dbReference type="InterPro" id="IPR003399">
    <property type="entry name" value="Mce/MlaD"/>
</dbReference>
<feature type="domain" description="Mammalian cell entry C-terminal" evidence="3">
    <location>
        <begin position="117"/>
        <end position="282"/>
    </location>
</feature>
<dbReference type="Pfam" id="PF11887">
    <property type="entry name" value="Mce4_CUP1"/>
    <property type="match status" value="1"/>
</dbReference>
<evidence type="ECO:0000313" key="5">
    <source>
        <dbReference type="Proteomes" id="UP001501821"/>
    </source>
</evidence>
<dbReference type="InterPro" id="IPR005693">
    <property type="entry name" value="Mce"/>
</dbReference>
<dbReference type="RefSeq" id="WP_344778607.1">
    <property type="nucleotide sequence ID" value="NZ_BAABAH010000019.1"/>
</dbReference>
<dbReference type="InterPro" id="IPR052336">
    <property type="entry name" value="MlaD_Phospholipid_Transporter"/>
</dbReference>
<dbReference type="EMBL" id="BAABAH010000019">
    <property type="protein sequence ID" value="GAA3833889.1"/>
    <property type="molecule type" value="Genomic_DNA"/>
</dbReference>
<evidence type="ECO:0008006" key="6">
    <source>
        <dbReference type="Google" id="ProtNLM"/>
    </source>
</evidence>
<keyword evidence="1" id="KW-0472">Membrane</keyword>
<proteinExistence type="predicted"/>
<organism evidence="4 5">
    <name type="scientific">Nocardioides panacisoli</name>
    <dbReference type="NCBI Taxonomy" id="627624"/>
    <lineage>
        <taxon>Bacteria</taxon>
        <taxon>Bacillati</taxon>
        <taxon>Actinomycetota</taxon>
        <taxon>Actinomycetes</taxon>
        <taxon>Propionibacteriales</taxon>
        <taxon>Nocardioidaceae</taxon>
        <taxon>Nocardioides</taxon>
    </lineage>
</organism>
<dbReference type="PANTHER" id="PTHR33371:SF4">
    <property type="entry name" value="INTERMEMBRANE PHOSPHOLIPID TRANSPORT SYSTEM BINDING PROTEIN MLAD"/>
    <property type="match status" value="1"/>
</dbReference>
<evidence type="ECO:0000259" key="2">
    <source>
        <dbReference type="Pfam" id="PF02470"/>
    </source>
</evidence>
<dbReference type="InterPro" id="IPR024516">
    <property type="entry name" value="Mce_C"/>
</dbReference>
<keyword evidence="1" id="KW-1133">Transmembrane helix</keyword>
<comment type="caution">
    <text evidence="4">The sequence shown here is derived from an EMBL/GenBank/DDBJ whole genome shotgun (WGS) entry which is preliminary data.</text>
</comment>